<dbReference type="InterPro" id="IPR010982">
    <property type="entry name" value="Lambda_DNA-bd_dom_sf"/>
</dbReference>
<sequence>MDNDIKARRTDRRWSQAELAEALGVSRQTVIAIEKGRYDPSLPLAFRISTVLGAPIEQIFTPGPGGEQG</sequence>
<feature type="domain" description="HTH cro/C1-type" evidence="2">
    <location>
        <begin position="5"/>
        <end position="59"/>
    </location>
</feature>
<evidence type="ECO:0000259" key="2">
    <source>
        <dbReference type="PROSITE" id="PS50943"/>
    </source>
</evidence>
<dbReference type="RefSeq" id="WP_137769487.1">
    <property type="nucleotide sequence ID" value="NZ_BAAAIS010000002.1"/>
</dbReference>
<dbReference type="PROSITE" id="PS50943">
    <property type="entry name" value="HTH_CROC1"/>
    <property type="match status" value="1"/>
</dbReference>
<name>A0ABW4PV33_9MICO</name>
<dbReference type="CDD" id="cd00093">
    <property type="entry name" value="HTH_XRE"/>
    <property type="match status" value="1"/>
</dbReference>
<dbReference type="Proteomes" id="UP001597280">
    <property type="component" value="Unassembled WGS sequence"/>
</dbReference>
<keyword evidence="4" id="KW-1185">Reference proteome</keyword>
<reference evidence="4" key="1">
    <citation type="journal article" date="2019" name="Int. J. Syst. Evol. Microbiol.">
        <title>The Global Catalogue of Microorganisms (GCM) 10K type strain sequencing project: providing services to taxonomists for standard genome sequencing and annotation.</title>
        <authorList>
            <consortium name="The Broad Institute Genomics Platform"/>
            <consortium name="The Broad Institute Genome Sequencing Center for Infectious Disease"/>
            <person name="Wu L."/>
            <person name="Ma J."/>
        </authorList>
    </citation>
    <scope>NUCLEOTIDE SEQUENCE [LARGE SCALE GENOMIC DNA]</scope>
    <source>
        <strain evidence="4">JCM 11650</strain>
    </source>
</reference>
<evidence type="ECO:0000313" key="3">
    <source>
        <dbReference type="EMBL" id="MFD1834659.1"/>
    </source>
</evidence>
<dbReference type="InterPro" id="IPR001387">
    <property type="entry name" value="Cro/C1-type_HTH"/>
</dbReference>
<gene>
    <name evidence="3" type="ORF">ACFSDA_06165</name>
</gene>
<keyword evidence="1" id="KW-0238">DNA-binding</keyword>
<dbReference type="SUPFAM" id="SSF47413">
    <property type="entry name" value="lambda repressor-like DNA-binding domains"/>
    <property type="match status" value="1"/>
</dbReference>
<organism evidence="3 4">
    <name type="scientific">Brachybacterium rhamnosum</name>
    <dbReference type="NCBI Taxonomy" id="173361"/>
    <lineage>
        <taxon>Bacteria</taxon>
        <taxon>Bacillati</taxon>
        <taxon>Actinomycetota</taxon>
        <taxon>Actinomycetes</taxon>
        <taxon>Micrococcales</taxon>
        <taxon>Dermabacteraceae</taxon>
        <taxon>Brachybacterium</taxon>
    </lineage>
</organism>
<evidence type="ECO:0000313" key="4">
    <source>
        <dbReference type="Proteomes" id="UP001597280"/>
    </source>
</evidence>
<protein>
    <submittedName>
        <fullName evidence="3">Helix-turn-helix transcriptional regulator</fullName>
    </submittedName>
</protein>
<dbReference type="SMART" id="SM00530">
    <property type="entry name" value="HTH_XRE"/>
    <property type="match status" value="1"/>
</dbReference>
<dbReference type="PANTHER" id="PTHR46558">
    <property type="entry name" value="TRACRIPTIONAL REGULATORY PROTEIN-RELATED-RELATED"/>
    <property type="match status" value="1"/>
</dbReference>
<dbReference type="Pfam" id="PF01381">
    <property type="entry name" value="HTH_3"/>
    <property type="match status" value="1"/>
</dbReference>
<accession>A0ABW4PV33</accession>
<proteinExistence type="predicted"/>
<dbReference type="PANTHER" id="PTHR46558:SF4">
    <property type="entry name" value="DNA-BIDING PHAGE PROTEIN"/>
    <property type="match status" value="1"/>
</dbReference>
<evidence type="ECO:0000256" key="1">
    <source>
        <dbReference type="ARBA" id="ARBA00023125"/>
    </source>
</evidence>
<dbReference type="EMBL" id="JBHUFL010000002">
    <property type="protein sequence ID" value="MFD1834659.1"/>
    <property type="molecule type" value="Genomic_DNA"/>
</dbReference>
<comment type="caution">
    <text evidence="3">The sequence shown here is derived from an EMBL/GenBank/DDBJ whole genome shotgun (WGS) entry which is preliminary data.</text>
</comment>
<dbReference type="Gene3D" id="1.10.260.40">
    <property type="entry name" value="lambda repressor-like DNA-binding domains"/>
    <property type="match status" value="1"/>
</dbReference>